<protein>
    <submittedName>
        <fullName evidence="3">WW domain binding protein 11-domain-containing protein</fullName>
    </submittedName>
</protein>
<evidence type="ECO:0000259" key="2">
    <source>
        <dbReference type="Pfam" id="PF09429"/>
    </source>
</evidence>
<name>A0A1Y2BGL5_9TREE</name>
<dbReference type="Pfam" id="PF12622">
    <property type="entry name" value="NpwBP"/>
    <property type="match status" value="1"/>
</dbReference>
<evidence type="ECO:0000313" key="4">
    <source>
        <dbReference type="Proteomes" id="UP000193986"/>
    </source>
</evidence>
<feature type="compositionally biased region" description="Low complexity" evidence="1">
    <location>
        <begin position="310"/>
        <end position="339"/>
    </location>
</feature>
<feature type="region of interest" description="Disordered" evidence="1">
    <location>
        <begin position="357"/>
        <end position="432"/>
    </location>
</feature>
<feature type="compositionally biased region" description="Basic and acidic residues" evidence="1">
    <location>
        <begin position="118"/>
        <end position="137"/>
    </location>
</feature>
<dbReference type="GO" id="GO:0006396">
    <property type="term" value="P:RNA processing"/>
    <property type="evidence" value="ECO:0007669"/>
    <property type="project" value="InterPro"/>
</dbReference>
<gene>
    <name evidence="3" type="ORF">BCR39DRAFT_517890</name>
</gene>
<dbReference type="STRING" id="71784.A0A1Y2BGL5"/>
<accession>A0A1Y2BGL5</accession>
<feature type="domain" description="Wbp11/ELF5/Saf1 N-terminal" evidence="2">
    <location>
        <begin position="5"/>
        <end position="81"/>
    </location>
</feature>
<reference evidence="3 4" key="1">
    <citation type="submission" date="2016-07" db="EMBL/GenBank/DDBJ databases">
        <title>Pervasive Adenine N6-methylation of Active Genes in Fungi.</title>
        <authorList>
            <consortium name="DOE Joint Genome Institute"/>
            <person name="Mondo S.J."/>
            <person name="Dannebaum R.O."/>
            <person name="Kuo R.C."/>
            <person name="Labutti K."/>
            <person name="Haridas S."/>
            <person name="Kuo A."/>
            <person name="Salamov A."/>
            <person name="Ahrendt S.R."/>
            <person name="Lipzen A."/>
            <person name="Sullivan W."/>
            <person name="Andreopoulos W.B."/>
            <person name="Clum A."/>
            <person name="Lindquist E."/>
            <person name="Daum C."/>
            <person name="Ramamoorthy G.K."/>
            <person name="Gryganskyi A."/>
            <person name="Culley D."/>
            <person name="Magnuson J.K."/>
            <person name="James T.Y."/>
            <person name="O'Malley M.A."/>
            <person name="Stajich J.E."/>
            <person name="Spatafora J.W."/>
            <person name="Visel A."/>
            <person name="Grigoriev I.V."/>
        </authorList>
    </citation>
    <scope>NUCLEOTIDE SEQUENCE [LARGE SCALE GENOMIC DNA]</scope>
    <source>
        <strain evidence="3 4">68-887.2</strain>
    </source>
</reference>
<feature type="compositionally biased region" description="Pro residues" evidence="1">
    <location>
        <begin position="203"/>
        <end position="222"/>
    </location>
</feature>
<feature type="compositionally biased region" description="Basic and acidic residues" evidence="1">
    <location>
        <begin position="414"/>
        <end position="425"/>
    </location>
</feature>
<dbReference type="AlphaFoldDB" id="A0A1Y2BGL5"/>
<evidence type="ECO:0000256" key="1">
    <source>
        <dbReference type="SAM" id="MobiDB-lite"/>
    </source>
</evidence>
<proteinExistence type="predicted"/>
<feature type="compositionally biased region" description="Acidic residues" evidence="1">
    <location>
        <begin position="165"/>
        <end position="178"/>
    </location>
</feature>
<dbReference type="Proteomes" id="UP000193986">
    <property type="component" value="Unassembled WGS sequence"/>
</dbReference>
<dbReference type="OrthoDB" id="205569at2759"/>
<feature type="compositionally biased region" description="Basic and acidic residues" evidence="1">
    <location>
        <begin position="12"/>
        <end position="33"/>
    </location>
</feature>
<dbReference type="Pfam" id="PF09429">
    <property type="entry name" value="Wbp11"/>
    <property type="match status" value="1"/>
</dbReference>
<comment type="caution">
    <text evidence="3">The sequence shown here is derived from an EMBL/GenBank/DDBJ whole genome shotgun (WGS) entry which is preliminary data.</text>
</comment>
<dbReference type="InterPro" id="IPR019007">
    <property type="entry name" value="Wbp11/ELF5/Saf1_N"/>
</dbReference>
<feature type="region of interest" description="Disordered" evidence="1">
    <location>
        <begin position="1"/>
        <end position="44"/>
    </location>
</feature>
<keyword evidence="4" id="KW-1185">Reference proteome</keyword>
<evidence type="ECO:0000313" key="3">
    <source>
        <dbReference type="EMBL" id="ORY33948.1"/>
    </source>
</evidence>
<feature type="region of interest" description="Disordered" evidence="1">
    <location>
        <begin position="85"/>
        <end position="339"/>
    </location>
</feature>
<sequence length="444" mass="47873">MAKSKNANPADAYRKALKAKEVKKNKEARKQARESQTIKQDTRDIEREIKSLKDAERQKPLSAFDAERLKSLNTELAHVIKTKEAYVKAHPEARDRVFKTGAHSDRPKRDGDGDEDGEGKQDMSHLYDENGRLRDPTRSIYFDPVYNPWGVPPPGMPYRERTPEESESEEDSEDEDIVMPEGPPPGADDDDEDSDDSDDIPLPEGPPPPKQLPPPPPVPPAGPSGWGAGAPPLHLPPRPPFGVAQPMGMPPFHAQPQMPFQPQSPAQYGFRPPSHRPPRPPPNVQDPLSDAPTQTYQGYRAAKHDLPVRPSAGSSTATAESPASSSLPAKPAPSAASLASATISAAPVLRDLRKEATAFVPRGVKRKAARPTPGGVSVNAAPGRGEVDEDGDERLPGKENGGGLLGKLQGVIGDLRDSGREKEGKAGAADDDYQRFLEGLGELS</sequence>
<feature type="compositionally biased region" description="Acidic residues" evidence="1">
    <location>
        <begin position="187"/>
        <end position="201"/>
    </location>
</feature>
<dbReference type="InParanoid" id="A0A1Y2BGL5"/>
<feature type="compositionally biased region" description="Basic and acidic residues" evidence="1">
    <location>
        <begin position="85"/>
        <end position="111"/>
    </location>
</feature>
<dbReference type="EMBL" id="MCFC01000004">
    <property type="protein sequence ID" value="ORY33948.1"/>
    <property type="molecule type" value="Genomic_DNA"/>
</dbReference>
<organism evidence="3 4">
    <name type="scientific">Naematelia encephala</name>
    <dbReference type="NCBI Taxonomy" id="71784"/>
    <lineage>
        <taxon>Eukaryota</taxon>
        <taxon>Fungi</taxon>
        <taxon>Dikarya</taxon>
        <taxon>Basidiomycota</taxon>
        <taxon>Agaricomycotina</taxon>
        <taxon>Tremellomycetes</taxon>
        <taxon>Tremellales</taxon>
        <taxon>Naemateliaceae</taxon>
        <taxon>Naematelia</taxon>
    </lineage>
</organism>